<dbReference type="InParanoid" id="Q0URV7"/>
<name>Q0URV7_PHANO</name>
<dbReference type="GeneID" id="5972789"/>
<dbReference type="Proteomes" id="UP000001055">
    <property type="component" value="Unassembled WGS sequence"/>
</dbReference>
<dbReference type="HOGENOM" id="CLU_3406542_0_0_1"/>
<organism evidence="1 2">
    <name type="scientific">Phaeosphaeria nodorum (strain SN15 / ATCC MYA-4574 / FGSC 10173)</name>
    <name type="common">Glume blotch fungus</name>
    <name type="synonym">Parastagonospora nodorum</name>
    <dbReference type="NCBI Taxonomy" id="321614"/>
    <lineage>
        <taxon>Eukaryota</taxon>
        <taxon>Fungi</taxon>
        <taxon>Dikarya</taxon>
        <taxon>Ascomycota</taxon>
        <taxon>Pezizomycotina</taxon>
        <taxon>Dothideomycetes</taxon>
        <taxon>Pleosporomycetidae</taxon>
        <taxon>Pleosporales</taxon>
        <taxon>Pleosporineae</taxon>
        <taxon>Phaeosphaeriaceae</taxon>
        <taxon>Parastagonospora</taxon>
    </lineage>
</organism>
<evidence type="ECO:0000313" key="1">
    <source>
        <dbReference type="EMBL" id="EAT86571.1"/>
    </source>
</evidence>
<sequence>MPVLPSRQEKRGVGKKPCRDDFNLFGVFTV</sequence>
<protein>
    <submittedName>
        <fullName evidence="1">Uncharacterized protein</fullName>
    </submittedName>
</protein>
<dbReference type="RefSeq" id="XP_001795912.1">
    <property type="nucleotide sequence ID" value="XM_001795860.1"/>
</dbReference>
<dbReference type="KEGG" id="pno:SNOG_05507"/>
<reference evidence="2" key="1">
    <citation type="journal article" date="2007" name="Plant Cell">
        <title>Dothideomycete-plant interactions illuminated by genome sequencing and EST analysis of the wheat pathogen Stagonospora nodorum.</title>
        <authorList>
            <person name="Hane J.K."/>
            <person name="Lowe R.G."/>
            <person name="Solomon P.S."/>
            <person name="Tan K.C."/>
            <person name="Schoch C.L."/>
            <person name="Spatafora J.W."/>
            <person name="Crous P.W."/>
            <person name="Kodira C."/>
            <person name="Birren B.W."/>
            <person name="Galagan J.E."/>
            <person name="Torriani S.F."/>
            <person name="McDonald B.A."/>
            <person name="Oliver R.P."/>
        </authorList>
    </citation>
    <scope>NUCLEOTIDE SEQUENCE [LARGE SCALE GENOMIC DNA]</scope>
    <source>
        <strain evidence="2">SN15 / ATCC MYA-4574 / FGSC 10173</strain>
    </source>
</reference>
<gene>
    <name evidence="1" type="ORF">SNOG_05507</name>
</gene>
<dbReference type="AlphaFoldDB" id="Q0URV7"/>
<evidence type="ECO:0000313" key="2">
    <source>
        <dbReference type="Proteomes" id="UP000001055"/>
    </source>
</evidence>
<dbReference type="EMBL" id="CH445332">
    <property type="protein sequence ID" value="EAT86571.1"/>
    <property type="molecule type" value="Genomic_DNA"/>
</dbReference>
<accession>Q0URV7</accession>
<proteinExistence type="predicted"/>